<keyword evidence="3" id="KW-1185">Reference proteome</keyword>
<proteinExistence type="predicted"/>
<dbReference type="Proteomes" id="UP000245771">
    <property type="component" value="Unassembled WGS sequence"/>
</dbReference>
<feature type="non-terminal residue" evidence="2">
    <location>
        <position position="226"/>
    </location>
</feature>
<evidence type="ECO:0000256" key="1">
    <source>
        <dbReference type="SAM" id="MobiDB-lite"/>
    </source>
</evidence>
<feature type="region of interest" description="Disordered" evidence="1">
    <location>
        <begin position="1"/>
        <end position="34"/>
    </location>
</feature>
<accession>A0A316V455</accession>
<dbReference type="STRING" id="1280837.A0A316V455"/>
<organism evidence="2 3">
    <name type="scientific">Meira miltonrushii</name>
    <dbReference type="NCBI Taxonomy" id="1280837"/>
    <lineage>
        <taxon>Eukaryota</taxon>
        <taxon>Fungi</taxon>
        <taxon>Dikarya</taxon>
        <taxon>Basidiomycota</taxon>
        <taxon>Ustilaginomycotina</taxon>
        <taxon>Exobasidiomycetes</taxon>
        <taxon>Exobasidiales</taxon>
        <taxon>Brachybasidiaceae</taxon>
        <taxon>Meira</taxon>
    </lineage>
</organism>
<sequence>TIQDHQVIHATDLDDGDGRGAPHMPAWKDPRKKGGSMLDLVGNGLREPINAIISGHSDPYVLSDAGLRDYVRTIGFSFECLDLHLGGLQRANLGDGQGWMTEMFEFRQTESWGAPGRWIGACWETFRGGNHFRVWKQNGTNADTGAWFLAVSLEKDLRHHHTIDDDGYNRGRDLLVEAAQLGGRWKIWKWKAKVQYEDDLLAAGRRGINHDIDQDGRVAILTVHRV</sequence>
<protein>
    <submittedName>
        <fullName evidence="2">Uncharacterized protein</fullName>
    </submittedName>
</protein>
<dbReference type="EMBL" id="KZ819607">
    <property type="protein sequence ID" value="PWN31788.1"/>
    <property type="molecule type" value="Genomic_DNA"/>
</dbReference>
<dbReference type="AlphaFoldDB" id="A0A316V455"/>
<dbReference type="GeneID" id="37017640"/>
<evidence type="ECO:0000313" key="3">
    <source>
        <dbReference type="Proteomes" id="UP000245771"/>
    </source>
</evidence>
<evidence type="ECO:0000313" key="2">
    <source>
        <dbReference type="EMBL" id="PWN31788.1"/>
    </source>
</evidence>
<reference evidence="2 3" key="1">
    <citation type="journal article" date="2018" name="Mol. Biol. Evol.">
        <title>Broad Genomic Sampling Reveals a Smut Pathogenic Ancestry of the Fungal Clade Ustilaginomycotina.</title>
        <authorList>
            <person name="Kijpornyongpan T."/>
            <person name="Mondo S.J."/>
            <person name="Barry K."/>
            <person name="Sandor L."/>
            <person name="Lee J."/>
            <person name="Lipzen A."/>
            <person name="Pangilinan J."/>
            <person name="LaButti K."/>
            <person name="Hainaut M."/>
            <person name="Henrissat B."/>
            <person name="Grigoriev I.V."/>
            <person name="Spatafora J.W."/>
            <person name="Aime M.C."/>
        </authorList>
    </citation>
    <scope>NUCLEOTIDE SEQUENCE [LARGE SCALE GENOMIC DNA]</scope>
    <source>
        <strain evidence="2 3">MCA 3882</strain>
    </source>
</reference>
<gene>
    <name evidence="2" type="ORF">FA14DRAFT_108956</name>
</gene>
<dbReference type="OrthoDB" id="2310204at2759"/>
<dbReference type="RefSeq" id="XP_025352090.1">
    <property type="nucleotide sequence ID" value="XM_025495859.1"/>
</dbReference>
<name>A0A316V455_9BASI</name>
<dbReference type="InParanoid" id="A0A316V455"/>
<feature type="non-terminal residue" evidence="2">
    <location>
        <position position="1"/>
    </location>
</feature>